<feature type="domain" description="AAA+ ATPase" evidence="16">
    <location>
        <begin position="2632"/>
        <end position="2780"/>
    </location>
</feature>
<evidence type="ECO:0000256" key="9">
    <source>
        <dbReference type="ARBA" id="ARBA00023054"/>
    </source>
</evidence>
<dbReference type="GO" id="GO:0008569">
    <property type="term" value="F:minus-end-directed microtubule motor activity"/>
    <property type="evidence" value="ECO:0007669"/>
    <property type="project" value="InterPro"/>
</dbReference>
<feature type="coiled-coil region" evidence="14">
    <location>
        <begin position="3485"/>
        <end position="3526"/>
    </location>
</feature>
<dbReference type="Pfam" id="PF17852">
    <property type="entry name" value="Dynein_AAA_lid"/>
    <property type="match status" value="1"/>
</dbReference>
<accession>A0A6B0R5J9</accession>
<dbReference type="FunFam" id="3.10.490.20:FF:000003">
    <property type="entry name" value="Dynein heavy chain 5, axonemal"/>
    <property type="match status" value="1"/>
</dbReference>
<dbReference type="PANTHER" id="PTHR46532">
    <property type="entry name" value="MALE FERTILITY FACTOR KL5"/>
    <property type="match status" value="1"/>
</dbReference>
<evidence type="ECO:0000256" key="3">
    <source>
        <dbReference type="ARBA" id="ARBA00022490"/>
    </source>
</evidence>
<dbReference type="InterPro" id="IPR027417">
    <property type="entry name" value="P-loop_NTPase"/>
</dbReference>
<dbReference type="GO" id="GO:0005874">
    <property type="term" value="C:microtubule"/>
    <property type="evidence" value="ECO:0007669"/>
    <property type="project" value="UniProtKB-KW"/>
</dbReference>
<dbReference type="Pfam" id="PF17857">
    <property type="entry name" value="AAA_lid_1"/>
    <property type="match status" value="1"/>
</dbReference>
<dbReference type="InterPro" id="IPR043160">
    <property type="entry name" value="Dynein_C_barrel"/>
</dbReference>
<keyword evidence="18" id="KW-1185">Reference proteome</keyword>
<keyword evidence="4" id="KW-0493">Microtubule</keyword>
<dbReference type="FunFam" id="1.10.472.130:FF:000009">
    <property type="entry name" value="Dynein heavy chain 5, axonemal"/>
    <property type="match status" value="1"/>
</dbReference>
<dbReference type="Pfam" id="PF08385">
    <property type="entry name" value="DHC_N1"/>
    <property type="match status" value="1"/>
</dbReference>
<evidence type="ECO:0000256" key="14">
    <source>
        <dbReference type="SAM" id="Coils"/>
    </source>
</evidence>
<dbReference type="Gene3D" id="1.20.58.1120">
    <property type="match status" value="1"/>
</dbReference>
<reference evidence="17" key="1">
    <citation type="submission" date="2019-10" db="EMBL/GenBank/DDBJ databases">
        <title>The sequence and de novo assembly of the wild yak genome.</title>
        <authorList>
            <person name="Liu Y."/>
        </authorList>
    </citation>
    <scope>NUCLEOTIDE SEQUENCE [LARGE SCALE GENOMIC DNA]</scope>
    <source>
        <strain evidence="17">WY2019</strain>
    </source>
</reference>
<evidence type="ECO:0000256" key="5">
    <source>
        <dbReference type="ARBA" id="ARBA00022737"/>
    </source>
</evidence>
<dbReference type="Pfam" id="PF25007">
    <property type="entry name" value="DYH2-5-8_CC"/>
    <property type="match status" value="1"/>
</dbReference>
<dbReference type="Pfam" id="PF12775">
    <property type="entry name" value="AAA_7"/>
    <property type="match status" value="1"/>
</dbReference>
<dbReference type="FunFam" id="1.20.920.30:FF:000004">
    <property type="entry name" value="Dynein axonemal heavy chain 5"/>
    <property type="match status" value="1"/>
</dbReference>
<dbReference type="Pfam" id="PF12781">
    <property type="entry name" value="AAA_9"/>
    <property type="match status" value="1"/>
</dbReference>
<dbReference type="Gene3D" id="1.20.140.100">
    <property type="entry name" value="Dynein heavy chain, N-terminal domain 2"/>
    <property type="match status" value="1"/>
</dbReference>
<keyword evidence="11" id="KW-0505">Motor protein</keyword>
<dbReference type="InterPro" id="IPR041589">
    <property type="entry name" value="DNAH3_AAA_lid_1"/>
</dbReference>
<evidence type="ECO:0000256" key="2">
    <source>
        <dbReference type="ARBA" id="ARBA00008887"/>
    </source>
</evidence>
<keyword evidence="9 14" id="KW-0175">Coiled coil</keyword>
<feature type="coiled-coil region" evidence="14">
    <location>
        <begin position="3258"/>
        <end position="3324"/>
    </location>
</feature>
<keyword evidence="13" id="KW-0966">Cell projection</keyword>
<dbReference type="Gene3D" id="1.20.920.30">
    <property type="match status" value="1"/>
</dbReference>
<dbReference type="SUPFAM" id="SSF52540">
    <property type="entry name" value="P-loop containing nucleoside triphosphate hydrolases"/>
    <property type="match status" value="4"/>
</dbReference>
<evidence type="ECO:0000256" key="10">
    <source>
        <dbReference type="ARBA" id="ARBA00023069"/>
    </source>
</evidence>
<dbReference type="Gene3D" id="6.10.140.1060">
    <property type="match status" value="1"/>
</dbReference>
<dbReference type="GO" id="GO:0097729">
    <property type="term" value="C:9+2 motile cilium"/>
    <property type="evidence" value="ECO:0007669"/>
    <property type="project" value="UniProtKB-ARBA"/>
</dbReference>
<dbReference type="FunFam" id="3.40.50.300:FF:000543">
    <property type="entry name" value="Dynein axonemal heavy chain 5"/>
    <property type="match status" value="1"/>
</dbReference>
<evidence type="ECO:0000256" key="6">
    <source>
        <dbReference type="ARBA" id="ARBA00022741"/>
    </source>
</evidence>
<dbReference type="InterPro" id="IPR041228">
    <property type="entry name" value="Dynein_C"/>
</dbReference>
<keyword evidence="12" id="KW-0206">Cytoskeleton</keyword>
<organism evidence="17 18">
    <name type="scientific">Bos mutus</name>
    <name type="common">wild yak</name>
    <dbReference type="NCBI Taxonomy" id="72004"/>
    <lineage>
        <taxon>Eukaryota</taxon>
        <taxon>Metazoa</taxon>
        <taxon>Chordata</taxon>
        <taxon>Craniata</taxon>
        <taxon>Vertebrata</taxon>
        <taxon>Euteleostomi</taxon>
        <taxon>Mammalia</taxon>
        <taxon>Eutheria</taxon>
        <taxon>Laurasiatheria</taxon>
        <taxon>Artiodactyla</taxon>
        <taxon>Ruminantia</taxon>
        <taxon>Pecora</taxon>
        <taxon>Bovidae</taxon>
        <taxon>Bovinae</taxon>
        <taxon>Bos</taxon>
    </lineage>
</organism>
<dbReference type="GO" id="GO:0051959">
    <property type="term" value="F:dynein light intermediate chain binding"/>
    <property type="evidence" value="ECO:0007669"/>
    <property type="project" value="InterPro"/>
</dbReference>
<dbReference type="InterPro" id="IPR041658">
    <property type="entry name" value="AAA_lid_11"/>
</dbReference>
<dbReference type="SMART" id="SM00382">
    <property type="entry name" value="AAA"/>
    <property type="match status" value="3"/>
</dbReference>
<dbReference type="InterPro" id="IPR042219">
    <property type="entry name" value="AAA_lid_11_sf"/>
</dbReference>
<dbReference type="Pfam" id="PF18199">
    <property type="entry name" value="Dynein_C"/>
    <property type="match status" value="1"/>
</dbReference>
<dbReference type="FunFam" id="3.40.50.300:FF:000044">
    <property type="entry name" value="Dynein heavy chain 5, axonemal"/>
    <property type="match status" value="1"/>
</dbReference>
<dbReference type="Pfam" id="PF03028">
    <property type="entry name" value="Dynein_heavy"/>
    <property type="match status" value="1"/>
</dbReference>
<evidence type="ECO:0000256" key="15">
    <source>
        <dbReference type="SAM" id="MobiDB-lite"/>
    </source>
</evidence>
<dbReference type="InterPro" id="IPR024317">
    <property type="entry name" value="Dynein_heavy_chain_D4_dom"/>
</dbReference>
<gene>
    <name evidence="17" type="ORF">E5288_WYG011216</name>
</gene>
<dbReference type="Pfam" id="PF12774">
    <property type="entry name" value="AAA_6"/>
    <property type="match status" value="1"/>
</dbReference>
<keyword evidence="5" id="KW-0677">Repeat</keyword>
<dbReference type="InterPro" id="IPR043157">
    <property type="entry name" value="Dynein_AAA1S"/>
</dbReference>
<dbReference type="FunFam" id="1.10.287.2620:FF:000003">
    <property type="entry name" value="Dynein, axonemal, heavy chain 5"/>
    <property type="match status" value="1"/>
</dbReference>
<dbReference type="GO" id="GO:0005524">
    <property type="term" value="F:ATP binding"/>
    <property type="evidence" value="ECO:0007669"/>
    <property type="project" value="UniProtKB-KW"/>
</dbReference>
<evidence type="ECO:0000256" key="1">
    <source>
        <dbReference type="ARBA" id="ARBA00004430"/>
    </source>
</evidence>
<keyword evidence="10" id="KW-0969">Cilium</keyword>
<dbReference type="FunFam" id="3.40.50.300:FF:002141">
    <property type="entry name" value="Dynein heavy chain"/>
    <property type="match status" value="1"/>
</dbReference>
<dbReference type="FunFam" id="1.10.8.1220:FF:000001">
    <property type="entry name" value="Dynein axonemal heavy chain 5"/>
    <property type="match status" value="1"/>
</dbReference>
<dbReference type="FunFam" id="1.20.140.100:FF:000003">
    <property type="entry name" value="Dynein, axonemal, heavy chain 5"/>
    <property type="match status" value="1"/>
</dbReference>
<dbReference type="Gene3D" id="1.20.1270.280">
    <property type="match status" value="1"/>
</dbReference>
<dbReference type="FunFam" id="1.10.8.710:FF:000003">
    <property type="entry name" value="Dynein axonemal heavy chain 5"/>
    <property type="match status" value="1"/>
</dbReference>
<dbReference type="FunFam" id="3.40.50.300:FF:001221">
    <property type="entry name" value="Axonemal dynein heavy chain 8"/>
    <property type="match status" value="1"/>
</dbReference>
<feature type="compositionally biased region" description="Low complexity" evidence="15">
    <location>
        <begin position="16"/>
        <end position="28"/>
    </location>
</feature>
<name>A0A6B0R5J9_9CETA</name>
<dbReference type="InterPro" id="IPR041466">
    <property type="entry name" value="Dynein_AAA5_ext"/>
</dbReference>
<keyword evidence="6" id="KW-0547">Nucleotide-binding</keyword>
<evidence type="ECO:0000313" key="17">
    <source>
        <dbReference type="EMBL" id="MXQ85458.1"/>
    </source>
</evidence>
<dbReference type="Gene3D" id="1.20.920.20">
    <property type="match status" value="1"/>
</dbReference>
<dbReference type="InterPro" id="IPR035699">
    <property type="entry name" value="AAA_6"/>
</dbReference>
<dbReference type="Gene3D" id="1.10.8.1220">
    <property type="match status" value="1"/>
</dbReference>
<dbReference type="Gene3D" id="3.10.490.20">
    <property type="match status" value="1"/>
</dbReference>
<evidence type="ECO:0000256" key="8">
    <source>
        <dbReference type="ARBA" id="ARBA00023017"/>
    </source>
</evidence>
<dbReference type="PANTHER" id="PTHR46532:SF11">
    <property type="entry name" value="DYNEIN AXONEMAL HEAVY CHAIN 12"/>
    <property type="match status" value="1"/>
</dbReference>
<evidence type="ECO:0000259" key="16">
    <source>
        <dbReference type="SMART" id="SM00382"/>
    </source>
</evidence>
<dbReference type="Pfam" id="PF18198">
    <property type="entry name" value="AAA_lid_11"/>
    <property type="match status" value="1"/>
</dbReference>
<dbReference type="Pfam" id="PF12780">
    <property type="entry name" value="AAA_8"/>
    <property type="match status" value="1"/>
</dbReference>
<dbReference type="Gene3D" id="1.10.8.720">
    <property type="entry name" value="Region D6 of dynein motor"/>
    <property type="match status" value="1"/>
</dbReference>
<feature type="compositionally biased region" description="Acidic residues" evidence="15">
    <location>
        <begin position="1"/>
        <end position="15"/>
    </location>
</feature>
<dbReference type="Gene3D" id="1.10.8.710">
    <property type="match status" value="1"/>
</dbReference>
<dbReference type="InterPro" id="IPR026983">
    <property type="entry name" value="DHC"/>
</dbReference>
<comment type="similarity">
    <text evidence="2">Belongs to the dynein heavy chain family.</text>
</comment>
<dbReference type="Proteomes" id="UP000322234">
    <property type="component" value="Unassembled WGS sequence"/>
</dbReference>
<dbReference type="Gene3D" id="3.40.50.300">
    <property type="entry name" value="P-loop containing nucleotide triphosphate hydrolases"/>
    <property type="match status" value="5"/>
</dbReference>
<dbReference type="InterPro" id="IPR013594">
    <property type="entry name" value="Dynein_heavy_tail"/>
</dbReference>
<keyword evidence="7" id="KW-0067">ATP-binding</keyword>
<proteinExistence type="inferred from homology"/>
<dbReference type="GO" id="GO:0045505">
    <property type="term" value="F:dynein intermediate chain binding"/>
    <property type="evidence" value="ECO:0007669"/>
    <property type="project" value="InterPro"/>
</dbReference>
<dbReference type="Pfam" id="PF12777">
    <property type="entry name" value="MT"/>
    <property type="match status" value="1"/>
</dbReference>
<sequence>MSAEEGDPPPPEEEAPPSSGESAPPGSEEVARPDPGDEAPPPAEEETPPPPSSEEAPTLPEEASEGDTGSLSEKAPTSSLSDYLNLLPSDERIVMPDDDELEPGRVRPRPAPRMVQSMLSDVLSQSSHRSSKYRRRMSGIPNLQETLKERQARYRDARENRKMKIDPSYKYIFEILSEKLGLDIVTVEELILDCPSLEYLAFPTFHVIPKRVAALPECGRTIAGATKGAKMMRLYVDNAAPEKLKGQCVFFVRCRNDIPINTKNIQEEVLFTVLDASEGLLVGIRNMLANIFLPAILATNSWGALNQSQQGESEKHIFIETINRYLSFLDGARISIEGTVKLKKIDNVDFSKLHTFEDVTLAASNSETVRQLEDVLMVWYKQIEQVLIESEQMRKEADDSGPLTELEHWKRMSAKFNYIIEQIKGPSCKAVINVLNVAHSKLLKNWRDLDARITDTANESKDNVRYLYTLEKVCQPLYNYDLDCIFLFKEYQASFHKTRKQILESSGEKSFEVSEMYIFGKFEAFCKRLEKITEMITVVQTYSTLNNSTIEGIDILAIKFKNIYQGVKKKQYDILDPRRTEFDTDFLDFMTKINALEVQIQAFMNSSFGKILSSQQALQLLQRFQKLNIPCLQLEINHTIERILQYYVAELEATKKASIMFINRTALFIQEEKYAANDPPLARNMPPIAGKILWVRQLYRRISEPINYFFKNSEILSSAEGKAVIRQYNKISYVLVEFEVVYHTAWIREISQLQYALQATLFVRHPETGKLLVNFDPKILEVVRETKCMIKMKLDVPEQAKRLLKLESKLKGDKLYLQGLLQHYDDLCQEVPPVFVNLMTPKMKKVEAVLRQGLTILTWSSLTLESFFQEVDSVLGMFNQLLKKINDLCEMHIDAVLKEIAKTLLISLPETGATKVEDMLTLNETYTKEWAEVLNHKSKHVEEAVKELISIFETIYEVKYSGKGARHLPELRKHVVFGSEGEDVESADYDANIVPEADVKDDKEDEFKKECKEVYAFFSHQLLDSLQKATRLSLDTMKRRIFVARQVENIPYGRKRSEDVISFLKSEVHLAIPNVVMVPSLDDIQQAINRMIQLTLEVSRGVAHWGQQSRHIKRVISSTSRTTMDVAHSSPGKQLKKEERSFEEMIPARKLKNFYPGVAEHKDISKLVLLLSSSVNSLRKAVHEALQDFQKYKTLWTEDRDVKVKEFLANNPSLTEIRSEILHYATFEQEIDELKPIIVVGALELHTEPMKLALSIEAKAWKMLLCRYLNEEYKKKMSDMIAFINEYLKKLSRPIRDLDDVRFAMEALSCIRDNEIQMDMTLGPIEEAYAILNRFEVEVTKEESEAVDTLRYSFNKLQSKAVSVQDELVQVQPKFKSNLLESVEVFREDVMNFAEAYETEGPMVPNIPPQEASNRLQIFQANFDDLWRKFVTYSSGEQLFGLPVTDYEVLHKTRKELNLLQKLYGLYDTVMGNISGYYEILWGDVDIEKINAELLEFQNRCRKLPKGLKDWQAFLDLKKRIDDFSESCPLLEMMTNKAMKQRHWDRISELTGTPFDVESDSFCLRNIMEAPLLKNKDDIEDICISAIKEKDIEAKLTQVIENWTNQNLSFAAFKGKGELLLKGTESGEIITLMEDSLMVLGSLLSNRYNAPFKKNIQNWVYKLSTSSDIIEEWLVVQNLWVYLEAVFVGGDIAKQLPQEAKRFQNIDKSWIKIMQRAHENPNVISCCVGDETMGQLLPHLHEQLEVCQKSLTGYLEKKRLLFPRFFFVSDPVLLEILGQASDSHTIQPHLPAVSDNINEVTFHAKDYDRIMAVISREGEKIILDSPVMAKGPVEIWLLDLLKMQMSSLHNIIRSAFYQISDSGFQLLPFLNHFPAQVGLLGIQMLWTHDSEEALNNAKDDRKIMQVTNQKFLDILNTLISQTTHDLSKFDRVKFETLITIHVHQRDIFDDLVKMHIRSVTDFEWLKQSRFYFKEDLDQTVVSITDVDFIYQNEFLGCTDRLVITPLTDRCYITLAQALGMNMGGAPAGPAGTGKTETTKDMGRCLGKYVVVFNCSDQMDFRGLGRIFKGKCLAQSGSWGCFDEFNRIELPVLSVAAQQIYIVLTARKERKKQFIFSDGDCVDLNPEFGIFLTMNPGYAGRQELPENLKIQFRTVAMMVPDRQIIMRVKLASCGFLENVILAQKFYVLYKLCEEQLTKQVHYDFGLRNILSVLRTLGSQKRARPEDSELSTVMRGLRDMNLSKLIDEDEPLFLSLINDLFPGLQLDSNSYVELQAAVTNQVQLEGLINHPPWNLKLVQLYETSLVRHGLMTLGPSGSGKTMVITILMKALTECGRPHREMRMNPKAITAPQMFGRLDTATNDWTDGIFSTLWRKTLKAKKGENIFLVLDGPVDAIWIENLNSVLDDNKTLTLANGDRIPMAPSCKLLFEVHNIENASPATVSRMGMVYISSSALSWRPILQAWLKKRTTQENNVFLTLYDKIFEDAYTFMKLNLNPKMQLLECNYIVQSLNLLEGLIPSKEEGGISCVEHLHKLFVFALMWSLGALLELESRDKLEAFMRSHESKLDLPEIPKGLTQTMYEFYVTDYGDWEHWNKKLQPYYYPTDSVPEYSSILVPNVDNVRTNFLIDTIAKQHKAVLLTGEQGTAKTVMIKAYLKKYDPEVQLSKSLNFSSATEPMMFQRTIESYVDKRMGSTYGPPGGRKMTVFIDDINMPVINEWGDQITNEIVRQMMEMEGMYSLDKPGDFTTIVDVQLIAAMIHPGGGRNDIPQRLKRQFTVFNCTLPSNASIDKIFGVIGCGYFDACRRFKPEICEMILNLVSASRMLWQWTKVKMLPTPSKFHYIFNLRDLSRIWQGMLTIKADECASVHVLLSLFKHECNRVIADRFITPDDEQWFNTQLVRSVEENVSPDVGSYILPEPYFVDFLREMPEPTGDEPEDTAFEVPKVYELVPSFEFLSEKLQFYQRQFNEIIRGTSLDLVFFKDAMTHLIKISRIIRTSCGNALLVGVGGSGKQSLSRLASFIAGYQIFQITLTRSYNVSNLTDDLKGLYKVAGADGKGITFIFTDNEIKDEAFLEYLNNLLSSGEISNLFARDEMDEITQGLISVMKRELPRHPPTFDNLYEYFISRSRKNLHVVLCFSPVGEKFRARSLKFPGLISGCTMDWFSRWPREALVAVASYFVSGYSIVCSSDTKRQVVETMGLFHDMVSESCESYFQRYRRRAHVTPKSYLSFINGYKNIYTEKVKYINEQAERMNIGLDKLMEASESVAKLSQDLAVKEKELAVASVKADEVLAEVTVSAQASAKVKNEVQEVKDKAQKIVDEIDSEKVIAETKLEAARPALEEAEAALNTIKPNDIATVRKLAKPPHLIMRIMDCVLLLFQKKIDPVTMDPEKPCCKPSWGESLKLMSATGFLWSLQQFPKDTINEETVELLQPYFNMDDYTFESAKKVCGNVAGLLSWTLAMATFYGVNREVLPLKANLAKQEGRLAVANAELGKAQALLDEKQAELDKVQAKFDAAMNEKMDLLNDADMCRKKMQAASTLIDGLSGEKVRWTQQSKEFRAQINRLVGDILLCTGFLSYLGPFNQIFRNYLLKEQWEIELKARKIPFTENLNLISMLVDPPTIGEWGLQGLPGDDLSIQNGIIVTKATRYPLLIDPQTQGKTWIKSKEKENDLQVTSLNHKYFRTHLEDSLSLGRPLLIEDIREELDPALDNVLEKNFIKSGTTFKVKVGDKECDVMDTFKLYITTKLPNPAFTPEINAKTSVIDFTVTMKGLENQLLRRVILTEKQELESERVKLLEDVTFNKRKMKELEDNLLYKLSATKGSLVDDESLIGVLRTTKLTAAEVSEKLHVAAETEVKINTAQEEFRPAATRGSILYFLITEMSMVNIMYQTSLAQFLKLFDQSMARSEKSPLPQKRITNIIEYLTYEVFTYSVRGLYENHKFLFVLLMTLKIDLQRGTVKHREFQALIKGGAALDLKACPPKPFRWILDMTWLNLVELSKLPQFAEIMNQISRNEKGWKSWFDKDAPEEEIIPDGYNDSLDTCRKLLLIRSWCPDRTVFQARKYIADSLEEKYTEPVILNLEKTWEETSTSSFQISLIVCPITAAHFSEDSDHSNRRSRDHAFKIKEDLGPQKLTSKLISNFSFPKCRTISMGQGQEVHARKLIQMSMQQGGWVLLQNCHLGLEFMEELLETLTITETIDDTFRVWITTEPHIRFPITLLQTSLKFTNEPPQGVRAGLKRTFAGINQDLLDISNLPMWKPMLYTVAFLHSTVQERRKFGPLGWNIPYEFNSADFSASVQFIQNHLDECDIKKGVSWNTVRYMIGEVQYGGRVTDDFDKRLLNCFARVWFSEKMFEPSFCFYTGYKIPVCKTLDQYFEYIQSLPSLDNPEVFGLHPNADITYQSNTASAVLETITNIQPKESGGGVGETREAIVYRLSEDMLSKLPPDYVPHEVKARLIKMGHLNSMNIFLRQEIDRMQKVISILRSSLNDLKLAIEGTIIMSENLRDALDNMYDARIPQIWKRVSWDSSTLGFWFTELLERNAQFSTWIFEGRPNVFWMTGFFNPQGFLTAMRQEVTRAHKGWALDSVTIHNEVLRQTKEEVTSPPAEGVYIYGLYMDGAAWDRRNGKLTESTPKVLFTQLPVLHIFAINSTAPKDPKLYVCPIYKKPRRTDLTFITVVYLRTVLSPDHWILRGVALLCDIKSPGQSLAAISQLAHAEGSLVGPRSDSTLGPLHCSGNLVGPLAQVEKRVSEYHIAFIEGVDFVQPEFVKECTIRQESGYCPSSPALGDSARLYTVLDSALEMFLAPESP</sequence>
<dbReference type="Pfam" id="PF08393">
    <property type="entry name" value="DHC_N2"/>
    <property type="match status" value="1"/>
</dbReference>
<dbReference type="InterPro" id="IPR004273">
    <property type="entry name" value="Dynein_heavy_D6_P-loop"/>
</dbReference>
<dbReference type="GO" id="GO:0005858">
    <property type="term" value="C:axonemal dynein complex"/>
    <property type="evidence" value="ECO:0007669"/>
    <property type="project" value="TreeGrafter"/>
</dbReference>
<dbReference type="Gene3D" id="1.10.472.130">
    <property type="match status" value="1"/>
</dbReference>
<feature type="domain" description="AAA+ ATPase" evidence="16">
    <location>
        <begin position="2023"/>
        <end position="2169"/>
    </location>
</feature>
<dbReference type="Gene3D" id="1.10.287.2620">
    <property type="match status" value="1"/>
</dbReference>
<dbReference type="InterPro" id="IPR035706">
    <property type="entry name" value="AAA_9"/>
</dbReference>
<feature type="compositionally biased region" description="Pro residues" evidence="15">
    <location>
        <begin position="38"/>
        <end position="52"/>
    </location>
</feature>
<feature type="compositionally biased region" description="Polar residues" evidence="15">
    <location>
        <begin position="67"/>
        <end position="82"/>
    </location>
</feature>
<evidence type="ECO:0000256" key="12">
    <source>
        <dbReference type="ARBA" id="ARBA00023212"/>
    </source>
</evidence>
<dbReference type="FunFam" id="1.20.920.20:FF:000004">
    <property type="entry name" value="Dynein axonemal heavy chain 5"/>
    <property type="match status" value="1"/>
</dbReference>
<dbReference type="GO" id="GO:0007018">
    <property type="term" value="P:microtubule-based movement"/>
    <property type="evidence" value="ECO:0007669"/>
    <property type="project" value="InterPro"/>
</dbReference>
<dbReference type="Gene3D" id="3.20.180.20">
    <property type="entry name" value="Dynein heavy chain, N-terminal domain 2"/>
    <property type="match status" value="1"/>
</dbReference>
<comment type="caution">
    <text evidence="17">The sequence shown here is derived from an EMBL/GenBank/DDBJ whole genome shotgun (WGS) entry which is preliminary data.</text>
</comment>
<protein>
    <recommendedName>
        <fullName evidence="16">AAA+ ATPase domain-containing protein</fullName>
    </recommendedName>
</protein>
<dbReference type="InterPro" id="IPR003593">
    <property type="entry name" value="AAA+_ATPase"/>
</dbReference>
<dbReference type="EMBL" id="VBQZ03000026">
    <property type="protein sequence ID" value="MXQ85458.1"/>
    <property type="molecule type" value="Genomic_DNA"/>
</dbReference>
<feature type="domain" description="AAA+ ATPase" evidence="16">
    <location>
        <begin position="2306"/>
        <end position="2459"/>
    </location>
</feature>
<dbReference type="FunFam" id="1.20.1270.280:FF:000002">
    <property type="entry name" value="Dynein heavy chain 5, axonemal"/>
    <property type="match status" value="1"/>
</dbReference>
<evidence type="ECO:0000256" key="7">
    <source>
        <dbReference type="ARBA" id="ARBA00022840"/>
    </source>
</evidence>
<keyword evidence="8" id="KW-0243">Dynein</keyword>
<evidence type="ECO:0000256" key="13">
    <source>
        <dbReference type="ARBA" id="ARBA00023273"/>
    </source>
</evidence>
<dbReference type="InterPro" id="IPR042228">
    <property type="entry name" value="Dynein_linker_3"/>
</dbReference>
<dbReference type="InterPro" id="IPR042222">
    <property type="entry name" value="Dynein_2_N"/>
</dbReference>
<dbReference type="InterPro" id="IPR013602">
    <property type="entry name" value="Dynein_heavy_linker"/>
</dbReference>
<dbReference type="FunFam" id="3.40.50.300:FF:000049">
    <property type="entry name" value="Dynein, axonemal, heavy chain 5"/>
    <property type="match status" value="1"/>
</dbReference>
<keyword evidence="3" id="KW-0963">Cytoplasm</keyword>
<dbReference type="InterPro" id="IPR024743">
    <property type="entry name" value="Dynein_HC_stalk"/>
</dbReference>
<dbReference type="FunFam" id="3.20.180.20:FF:000001">
    <property type="entry name" value="Dynein axonemal heavy chain 5"/>
    <property type="match status" value="1"/>
</dbReference>
<dbReference type="InterPro" id="IPR056759">
    <property type="entry name" value="DYH2-5-8_CC"/>
</dbReference>
<dbReference type="FunFam" id="1.10.8.720:FF:000004">
    <property type="entry name" value="Dynein heavy chain 5, axonemal"/>
    <property type="match status" value="1"/>
</dbReference>
<evidence type="ECO:0000256" key="4">
    <source>
        <dbReference type="ARBA" id="ARBA00022701"/>
    </source>
</evidence>
<evidence type="ECO:0000256" key="11">
    <source>
        <dbReference type="ARBA" id="ARBA00023175"/>
    </source>
</evidence>
<evidence type="ECO:0000313" key="18">
    <source>
        <dbReference type="Proteomes" id="UP000322234"/>
    </source>
</evidence>
<dbReference type="FunFam" id="1.20.58.1120:FF:000004">
    <property type="entry name" value="Dynein axonemal heavy chain 5"/>
    <property type="match status" value="1"/>
</dbReference>
<dbReference type="FunFam" id="3.40.50.300:FF:000320">
    <property type="entry name" value="Dynein, axonemal, heavy chain 5"/>
    <property type="match status" value="1"/>
</dbReference>
<feature type="region of interest" description="Disordered" evidence="15">
    <location>
        <begin position="1"/>
        <end position="83"/>
    </location>
</feature>
<comment type="subcellular location">
    <subcellularLocation>
        <location evidence="1">Cytoplasm</location>
        <location evidence="1">Cytoskeleton</location>
        <location evidence="1">Cilium axoneme</location>
    </subcellularLocation>
</comment>